<keyword evidence="2" id="KW-1185">Reference proteome</keyword>
<protein>
    <submittedName>
        <fullName evidence="1">Uncharacterized protein</fullName>
    </submittedName>
</protein>
<sequence length="43" mass="5120">MPESCDKLLEIDIPTINFFPKNQVNAIKLSFFVFYFGFKIEKF</sequence>
<dbReference type="Proteomes" id="UP000184513">
    <property type="component" value="Unassembled WGS sequence"/>
</dbReference>
<dbReference type="EMBL" id="FRCY01000030">
    <property type="protein sequence ID" value="SHN35844.1"/>
    <property type="molecule type" value="Genomic_DNA"/>
</dbReference>
<organism evidence="1 2">
    <name type="scientific">Cyclobacterium lianum</name>
    <dbReference type="NCBI Taxonomy" id="388280"/>
    <lineage>
        <taxon>Bacteria</taxon>
        <taxon>Pseudomonadati</taxon>
        <taxon>Bacteroidota</taxon>
        <taxon>Cytophagia</taxon>
        <taxon>Cytophagales</taxon>
        <taxon>Cyclobacteriaceae</taxon>
        <taxon>Cyclobacterium</taxon>
    </lineage>
</organism>
<dbReference type="AlphaFoldDB" id="A0A1M7QW79"/>
<name>A0A1M7QW79_9BACT</name>
<evidence type="ECO:0000313" key="2">
    <source>
        <dbReference type="Proteomes" id="UP000184513"/>
    </source>
</evidence>
<gene>
    <name evidence="1" type="ORF">SAMN04488057_1301</name>
</gene>
<proteinExistence type="predicted"/>
<accession>A0A1M7QW79</accession>
<evidence type="ECO:0000313" key="1">
    <source>
        <dbReference type="EMBL" id="SHN35844.1"/>
    </source>
</evidence>
<reference evidence="1 2" key="1">
    <citation type="submission" date="2016-11" db="EMBL/GenBank/DDBJ databases">
        <authorList>
            <person name="Jaros S."/>
            <person name="Januszkiewicz K."/>
            <person name="Wedrychowicz H."/>
        </authorList>
    </citation>
    <scope>NUCLEOTIDE SEQUENCE [LARGE SCALE GENOMIC DNA]</scope>
    <source>
        <strain evidence="1 2">CGMCC 1.6102</strain>
    </source>
</reference>